<comment type="caution">
    <text evidence="2">The sequence shown here is derived from an EMBL/GenBank/DDBJ whole genome shotgun (WGS) entry which is preliminary data.</text>
</comment>
<feature type="compositionally biased region" description="Basic and acidic residues" evidence="1">
    <location>
        <begin position="1"/>
        <end position="25"/>
    </location>
</feature>
<gene>
    <name evidence="2" type="ORF">BamIOP4010DRAFT_6488</name>
</gene>
<feature type="region of interest" description="Disordered" evidence="1">
    <location>
        <begin position="1"/>
        <end position="38"/>
    </location>
</feature>
<dbReference type="AlphaFoldDB" id="B1FR27"/>
<evidence type="ECO:0000313" key="3">
    <source>
        <dbReference type="Proteomes" id="UP000005463"/>
    </source>
</evidence>
<dbReference type="EMBL" id="ABLC01000370">
    <property type="protein sequence ID" value="EDS99990.1"/>
    <property type="molecule type" value="Genomic_DNA"/>
</dbReference>
<dbReference type="Proteomes" id="UP000005463">
    <property type="component" value="Unassembled WGS sequence"/>
</dbReference>
<evidence type="ECO:0000256" key="1">
    <source>
        <dbReference type="SAM" id="MobiDB-lite"/>
    </source>
</evidence>
<evidence type="ECO:0000313" key="2">
    <source>
        <dbReference type="EMBL" id="EDS99990.1"/>
    </source>
</evidence>
<reference evidence="2 3" key="1">
    <citation type="submission" date="2008-03" db="EMBL/GenBank/DDBJ databases">
        <title>Sequencing of the draft genome and assembly of Burkholderia ambifaria IOP40-10.</title>
        <authorList>
            <consortium name="US DOE Joint Genome Institute (JGI-PGF)"/>
            <person name="Copeland A."/>
            <person name="Lucas S."/>
            <person name="Lapidus A."/>
            <person name="Glavina del Rio T."/>
            <person name="Dalin E."/>
            <person name="Tice H."/>
            <person name="Bruce D."/>
            <person name="Goodwin L."/>
            <person name="Pitluck S."/>
            <person name="Larimer F."/>
            <person name="Land M.L."/>
            <person name="Hauser L."/>
            <person name="Tiedje J."/>
            <person name="Richardson P."/>
        </authorList>
    </citation>
    <scope>NUCLEOTIDE SEQUENCE [LARGE SCALE GENOMIC DNA]</scope>
    <source>
        <strain evidence="2 3">IOP40-10</strain>
    </source>
</reference>
<proteinExistence type="predicted"/>
<organism evidence="2 3">
    <name type="scientific">Burkholderia ambifaria IOP40-10</name>
    <dbReference type="NCBI Taxonomy" id="396596"/>
    <lineage>
        <taxon>Bacteria</taxon>
        <taxon>Pseudomonadati</taxon>
        <taxon>Pseudomonadota</taxon>
        <taxon>Betaproteobacteria</taxon>
        <taxon>Burkholderiales</taxon>
        <taxon>Burkholderiaceae</taxon>
        <taxon>Burkholderia</taxon>
        <taxon>Burkholderia cepacia complex</taxon>
    </lineage>
</organism>
<accession>B1FR27</accession>
<name>B1FR27_9BURK</name>
<sequence length="163" mass="17916">MRVGRCDARERRQRTDVLEPAEHGDSLGAHGRHRRVERAQRRRECGRIAQFAQAAQHGDEYDRFGVFGPAAQHGAGRDVLQFGQALRGDRAHAVAGIEQRTAQCVDDIGLFPRGKHTCGFAAHVGGRIVAQCRNEGRHELGILEIGEFEQCNAAHRCIGCGDA</sequence>
<protein>
    <submittedName>
        <fullName evidence="2">Uncharacterized protein</fullName>
    </submittedName>
</protein>